<evidence type="ECO:0000256" key="1">
    <source>
        <dbReference type="SAM" id="Phobius"/>
    </source>
</evidence>
<evidence type="ECO:0000313" key="3">
    <source>
        <dbReference type="Proteomes" id="UP000028643"/>
    </source>
</evidence>
<comment type="caution">
    <text evidence="2">The sequence shown here is derived from an EMBL/GenBank/DDBJ whole genome shotgun (WGS) entry which is preliminary data.</text>
</comment>
<evidence type="ECO:0000313" key="2">
    <source>
        <dbReference type="EMBL" id="KFE44121.1"/>
    </source>
</evidence>
<dbReference type="AlphaFoldDB" id="A0A085ULQ8"/>
<dbReference type="PATRIC" id="fig|317.174.peg.6188"/>
<keyword evidence="1" id="KW-0472">Membrane</keyword>
<dbReference type="Proteomes" id="UP000028643">
    <property type="component" value="Unassembled WGS sequence"/>
</dbReference>
<proteinExistence type="predicted"/>
<dbReference type="RefSeq" id="WP_047579726.1">
    <property type="nucleotide sequence ID" value="NZ_JPQT01000174.1"/>
</dbReference>
<dbReference type="EMBL" id="JPQT01000174">
    <property type="protein sequence ID" value="KFE44121.1"/>
    <property type="molecule type" value="Genomic_DNA"/>
</dbReference>
<reference evidence="2 3" key="1">
    <citation type="submission" date="2014-07" db="EMBL/GenBank/DDBJ databases">
        <title>Draft Genome Sequences of Environmental Pseudomonas syringae strains.</title>
        <authorList>
            <person name="Baltrus D.A."/>
            <person name="Berge O."/>
            <person name="Morris C."/>
        </authorList>
    </citation>
    <scope>NUCLEOTIDE SEQUENCE [LARGE SCALE GENOMIC DNA]</scope>
    <source>
        <strain evidence="2 3">CEB003</strain>
    </source>
</reference>
<dbReference type="Pfam" id="PF07963">
    <property type="entry name" value="N_methyl"/>
    <property type="match status" value="1"/>
</dbReference>
<sequence length="235" mass="25183">MKNLSKGFGLVEIMVALVLGLVVTLGITQIFVSSRTTFMSQNSSARMQEDARFVLSKLMQEIRMTGMFGCMSLDSATLVTGSIAKPTAFNTPILWDNTTKALTLISADVGTSGSTSTWTVASDCQTTNQIYLGKVTPTGLTAFPLRQLAYTLSGTDLKFKAGIGTDAPQTILSNVASLEVSFGMGAGYPMSYTSVVTTGTSGNIRSVRIKLTLQDPDNRVRTQTYSVVAALRNRF</sequence>
<name>A0A085ULQ8_PSESX</name>
<protein>
    <submittedName>
        <fullName evidence="2">Pilus assembly protein PilW</fullName>
    </submittedName>
</protein>
<dbReference type="InterPro" id="IPR012902">
    <property type="entry name" value="N_methyl_site"/>
</dbReference>
<feature type="transmembrane region" description="Helical" evidence="1">
    <location>
        <begin position="7"/>
        <end position="32"/>
    </location>
</feature>
<keyword evidence="1" id="KW-0812">Transmembrane</keyword>
<accession>A0A085ULQ8</accession>
<organism evidence="2 3">
    <name type="scientific">Pseudomonas syringae</name>
    <dbReference type="NCBI Taxonomy" id="317"/>
    <lineage>
        <taxon>Bacteria</taxon>
        <taxon>Pseudomonadati</taxon>
        <taxon>Pseudomonadota</taxon>
        <taxon>Gammaproteobacteria</taxon>
        <taxon>Pseudomonadales</taxon>
        <taxon>Pseudomonadaceae</taxon>
        <taxon>Pseudomonas</taxon>
    </lineage>
</organism>
<gene>
    <name evidence="2" type="ORF">IV02_30330</name>
</gene>
<keyword evidence="1" id="KW-1133">Transmembrane helix</keyword>